<evidence type="ECO:0000256" key="1">
    <source>
        <dbReference type="SAM" id="SignalP"/>
    </source>
</evidence>
<keyword evidence="1" id="KW-0732">Signal</keyword>
<protein>
    <submittedName>
        <fullName evidence="2">Uncharacterized protein</fullName>
    </submittedName>
</protein>
<organism evidence="2 3">
    <name type="scientific">Pseudozyma antarctica (strain T-34)</name>
    <name type="common">Yeast</name>
    <name type="synonym">Candida antarctica</name>
    <dbReference type="NCBI Taxonomy" id="1151754"/>
    <lineage>
        <taxon>Eukaryota</taxon>
        <taxon>Fungi</taxon>
        <taxon>Dikarya</taxon>
        <taxon>Basidiomycota</taxon>
        <taxon>Ustilaginomycotina</taxon>
        <taxon>Ustilaginomycetes</taxon>
        <taxon>Ustilaginales</taxon>
        <taxon>Ustilaginaceae</taxon>
        <taxon>Moesziomyces</taxon>
    </lineage>
</organism>
<gene>
    <name evidence="2" type="ORF">PANT_22c00301</name>
</gene>
<dbReference type="OrthoDB" id="2553395at2759"/>
<name>M9MGD1_PSEA3</name>
<accession>M9MGD1</accession>
<evidence type="ECO:0000313" key="2">
    <source>
        <dbReference type="EMBL" id="GAC76968.1"/>
    </source>
</evidence>
<feature type="chain" id="PRO_5004100841" evidence="1">
    <location>
        <begin position="22"/>
        <end position="188"/>
    </location>
</feature>
<proteinExistence type="predicted"/>
<feature type="signal peptide" evidence="1">
    <location>
        <begin position="1"/>
        <end position="21"/>
    </location>
</feature>
<sequence length="188" mass="19947">MRLSVVVSILWLLVCALGAHAAGEDPVDLEKGVESLSSTKLKDAVKQVPKKLNLGVDNFLGMGVKRKSVAGAYGTSAAVTLGAAAIGYQATNLRSQRRTAYKKKLKYLAAAQGRSIPGASSPPVLPAVQAQPMRRRWGTPWSQTQGRPTLEWKRRALSDETLVTIEDYNKFIGATEGLASGGIAVTGA</sequence>
<dbReference type="AlphaFoldDB" id="M9MGD1"/>
<dbReference type="Proteomes" id="UP000011976">
    <property type="component" value="Unassembled WGS sequence"/>
</dbReference>
<reference evidence="3" key="1">
    <citation type="journal article" date="2013" name="Genome Announc.">
        <title>Genome sequence of the basidiomycetous yeast Pseudozyma antarctica T-34, a producer of the glycolipid biosurfactants mannosylerythritol lipids.</title>
        <authorList>
            <person name="Morita T."/>
            <person name="Koike H."/>
            <person name="Koyama Y."/>
            <person name="Hagiwara H."/>
            <person name="Ito E."/>
            <person name="Fukuoka T."/>
            <person name="Imura T."/>
            <person name="Machida M."/>
            <person name="Kitamoto D."/>
        </authorList>
    </citation>
    <scope>NUCLEOTIDE SEQUENCE [LARGE SCALE GENOMIC DNA]</scope>
    <source>
        <strain evidence="3">T-34</strain>
    </source>
</reference>
<dbReference type="EMBL" id="DF196788">
    <property type="protein sequence ID" value="GAC76968.1"/>
    <property type="molecule type" value="Genomic_DNA"/>
</dbReference>
<evidence type="ECO:0000313" key="3">
    <source>
        <dbReference type="Proteomes" id="UP000011976"/>
    </source>
</evidence>